<dbReference type="SMART" id="SM00333">
    <property type="entry name" value="TUDOR"/>
    <property type="match status" value="1"/>
</dbReference>
<evidence type="ECO:0000259" key="6">
    <source>
        <dbReference type="PROSITE" id="PS51644"/>
    </source>
</evidence>
<dbReference type="GO" id="GO:0030154">
    <property type="term" value="P:cell differentiation"/>
    <property type="evidence" value="ECO:0007669"/>
    <property type="project" value="UniProtKB-ARBA"/>
</dbReference>
<feature type="domain" description="Tudor" evidence="5">
    <location>
        <begin position="484"/>
        <end position="542"/>
    </location>
</feature>
<dbReference type="InterPro" id="IPR050621">
    <property type="entry name" value="Tudor_domain_containing"/>
</dbReference>
<dbReference type="Gene3D" id="2.30.30.140">
    <property type="match status" value="1"/>
</dbReference>
<dbReference type="Pfam" id="PF00567">
    <property type="entry name" value="TUDOR"/>
    <property type="match status" value="1"/>
</dbReference>
<proteinExistence type="predicted"/>
<dbReference type="InterPro" id="IPR041966">
    <property type="entry name" value="LOTUS-like"/>
</dbReference>
<dbReference type="Pfam" id="PF12872">
    <property type="entry name" value="OST-HTH"/>
    <property type="match status" value="3"/>
</dbReference>
<dbReference type="GO" id="GO:0005737">
    <property type="term" value="C:cytoplasm"/>
    <property type="evidence" value="ECO:0007669"/>
    <property type="project" value="UniProtKB-SubCell"/>
</dbReference>
<evidence type="ECO:0000256" key="3">
    <source>
        <dbReference type="ARBA" id="ARBA00022737"/>
    </source>
</evidence>
<evidence type="ECO:0000256" key="4">
    <source>
        <dbReference type="ARBA" id="ARBA00022871"/>
    </source>
</evidence>
<dbReference type="Proteomes" id="UP001461498">
    <property type="component" value="Unassembled WGS sequence"/>
</dbReference>
<protein>
    <recommendedName>
        <fullName evidence="9">Tudor domain-containing protein 5</fullName>
    </recommendedName>
</protein>
<dbReference type="InterPro" id="IPR025605">
    <property type="entry name" value="OST-HTH/LOTUS_dom"/>
</dbReference>
<accession>A0AAW1CRW6</accession>
<keyword evidence="4" id="KW-0221">Differentiation</keyword>
<evidence type="ECO:0008006" key="9">
    <source>
        <dbReference type="Google" id="ProtNLM"/>
    </source>
</evidence>
<feature type="domain" description="HTH OST-type" evidence="6">
    <location>
        <begin position="311"/>
        <end position="383"/>
    </location>
</feature>
<feature type="domain" description="HTH OST-type" evidence="6">
    <location>
        <begin position="219"/>
        <end position="293"/>
    </location>
</feature>
<evidence type="ECO:0000256" key="2">
    <source>
        <dbReference type="ARBA" id="ARBA00022490"/>
    </source>
</evidence>
<evidence type="ECO:0000313" key="8">
    <source>
        <dbReference type="Proteomes" id="UP001461498"/>
    </source>
</evidence>
<keyword evidence="2" id="KW-0963">Cytoplasm</keyword>
<comment type="caution">
    <text evidence="7">The sequence shown here is derived from an EMBL/GenBank/DDBJ whole genome shotgun (WGS) entry which is preliminary data.</text>
</comment>
<gene>
    <name evidence="7" type="ORF">O3M35_003522</name>
</gene>
<dbReference type="PANTHER" id="PTHR22948:SF76">
    <property type="entry name" value="FI20010P1-RELATED"/>
    <property type="match status" value="1"/>
</dbReference>
<dbReference type="EMBL" id="JAPXFL010000012">
    <property type="protein sequence ID" value="KAK9498999.1"/>
    <property type="molecule type" value="Genomic_DNA"/>
</dbReference>
<dbReference type="Gene3D" id="3.30.420.610">
    <property type="entry name" value="LOTUS domain-like"/>
    <property type="match status" value="3"/>
</dbReference>
<sequence>MNNGMKLSDIKAEIRSLIISSPVGLTVGKFVKDYVSSIGRPLPFKEFGFKCATEFLHSLNDVLKIEYTPRGPILVPVRNEQVAHLNDLVQHQRKQNGKVAPKKPNMITIPTQAANTCSDQKTYPKINNNFYESTKTDDNKPIEGCELNEKLSEKSDLIKNTLSDIETFSGSNSISSEVSYDTVINKDLSNKEETASNSLILNEMARTKSPSDSSGSDKVSEKMKNNFRLILQEHPRGISANKLCAAYKEKFGYPLVVQDLGFTSVRELILSLPDIFNIERTKSSLDWIIHDATINPKKKPSNDYCDHSKWIPNSVINNISKLVNEHPDGINVDDVLHLYQMKFGVRIDVKKMGFENVGSFLSNCSDIQFRISDNVNYVIPKSKKRNLFDEKELSDSKNALPSFNDMAHLWKQYFKEEFCDPTCDFKQFVIIEEDQFRTRVADVHSPDYVYLQPVDYGDRLSTLMFELNKFYDDVESDYVMPINVMKPGLVCCAKFAIDNTWYRAKIISITKNGFSISYVDYGTILHDVKPSDIRFLHKKFLADPIHAIRSRLYNLIPTNGQKYWPVETNVFLFNLVHQNVYYANVVSIDRSYPMLDVMLIDTSGVEDVNINDVLMKENHATSAALEEVYIEKNETFCENCNKKDWLDLVPESFLKALYKILPVWLIENPFLDVDGIRNEFRAMEDYFKNGLNVNDLVCCPSHLTRAMFFSDPEEISNIWREILVKHNREFIKSIGKSVTSLTSFEFRCRQSHSSFCDRYLLHNSENGNRMESSISHSPDLPRTIGTRLSDISRTVEPVVLPSFQPSRPLTVKNVNKFNESRKNVEADDSSSHLIFPKEKDSTQLGDIKTKDRKNKRSSDIFNNSNKTFNTEDNGIKHERCSEFLNLTRESDRFENNHTPNSSISRIFSKRSGPAVRELQITEQKGEGKFVFEMELAPGLVLVLVKIINVVYVVTEQIIRDFARGMPSVLYQHRSNKLAQDPENITIDPDSHPSIYRNLKCCGLITRANTALLIPIDKAGNLLRTLLPHEKQIALAFDKLAHQYKCNLSALIDETEAEDINNIL</sequence>
<dbReference type="InterPro" id="IPR002999">
    <property type="entry name" value="Tudor"/>
</dbReference>
<keyword evidence="4" id="KW-0744">Spermatogenesis</keyword>
<dbReference type="AlphaFoldDB" id="A0AAW1CRW6"/>
<dbReference type="GO" id="GO:0007283">
    <property type="term" value="P:spermatogenesis"/>
    <property type="evidence" value="ECO:0007669"/>
    <property type="project" value="UniProtKB-KW"/>
</dbReference>
<keyword evidence="3" id="KW-0677">Repeat</keyword>
<name>A0AAW1CRW6_9HEMI</name>
<organism evidence="7 8">
    <name type="scientific">Rhynocoris fuscipes</name>
    <dbReference type="NCBI Taxonomy" id="488301"/>
    <lineage>
        <taxon>Eukaryota</taxon>
        <taxon>Metazoa</taxon>
        <taxon>Ecdysozoa</taxon>
        <taxon>Arthropoda</taxon>
        <taxon>Hexapoda</taxon>
        <taxon>Insecta</taxon>
        <taxon>Pterygota</taxon>
        <taxon>Neoptera</taxon>
        <taxon>Paraneoptera</taxon>
        <taxon>Hemiptera</taxon>
        <taxon>Heteroptera</taxon>
        <taxon>Panheteroptera</taxon>
        <taxon>Cimicomorpha</taxon>
        <taxon>Reduviidae</taxon>
        <taxon>Harpactorinae</taxon>
        <taxon>Harpactorini</taxon>
        <taxon>Rhynocoris</taxon>
    </lineage>
</organism>
<dbReference type="PANTHER" id="PTHR22948">
    <property type="entry name" value="TUDOR DOMAIN CONTAINING PROTEIN"/>
    <property type="match status" value="1"/>
</dbReference>
<dbReference type="PROSITE" id="PS50304">
    <property type="entry name" value="TUDOR"/>
    <property type="match status" value="1"/>
</dbReference>
<feature type="domain" description="HTH OST-type" evidence="6">
    <location>
        <begin position="6"/>
        <end position="79"/>
    </location>
</feature>
<reference evidence="7 8" key="1">
    <citation type="submission" date="2022-12" db="EMBL/GenBank/DDBJ databases">
        <title>Chromosome-level genome assembly of true bugs.</title>
        <authorList>
            <person name="Ma L."/>
            <person name="Li H."/>
        </authorList>
    </citation>
    <scope>NUCLEOTIDE SEQUENCE [LARGE SCALE GENOMIC DNA]</scope>
    <source>
        <strain evidence="7">Lab_2022b</strain>
    </source>
</reference>
<evidence type="ECO:0000313" key="7">
    <source>
        <dbReference type="EMBL" id="KAK9498999.1"/>
    </source>
</evidence>
<comment type="subcellular location">
    <subcellularLocation>
        <location evidence="1">Cytoplasm</location>
    </subcellularLocation>
</comment>
<dbReference type="PROSITE" id="PS51644">
    <property type="entry name" value="HTH_OST"/>
    <property type="match status" value="3"/>
</dbReference>
<dbReference type="CDD" id="cd09972">
    <property type="entry name" value="LOTUS_TDRD_OSKAR"/>
    <property type="match status" value="1"/>
</dbReference>
<dbReference type="InterPro" id="IPR035437">
    <property type="entry name" value="SNase_OB-fold_sf"/>
</dbReference>
<evidence type="ECO:0000259" key="5">
    <source>
        <dbReference type="PROSITE" id="PS50304"/>
    </source>
</evidence>
<dbReference type="SUPFAM" id="SSF63748">
    <property type="entry name" value="Tudor/PWWP/MBT"/>
    <property type="match status" value="1"/>
</dbReference>
<keyword evidence="8" id="KW-1185">Reference proteome</keyword>
<evidence type="ECO:0000256" key="1">
    <source>
        <dbReference type="ARBA" id="ARBA00004496"/>
    </source>
</evidence>
<dbReference type="Gene3D" id="2.40.50.90">
    <property type="match status" value="1"/>
</dbReference>